<dbReference type="OrthoDB" id="9782395at2"/>
<evidence type="ECO:0000313" key="3">
    <source>
        <dbReference type="Proteomes" id="UP000268857"/>
    </source>
</evidence>
<gene>
    <name evidence="2" type="ORF">PCC6912_02450</name>
</gene>
<sequence>MSNFHHHIKKYWIVALVSFLLCLLLSIPARLAIASYQAPRPQAILMLGGTVLGEREEFTAEFARWYPSLEIWISSGLPPNKIRKIFQATGISSQRLHLDYRAVDTVTNFTSLTLDFKHKRIQHLYLITSDYHMPRAKAIAVLILGSQGITFTPLSVPSNTPKESIFPILRDITRSLLWIFTGYTGASL</sequence>
<dbReference type="PANTHER" id="PTHR30336">
    <property type="entry name" value="INNER MEMBRANE PROTEIN, PROBABLE PERMEASE"/>
    <property type="match status" value="1"/>
</dbReference>
<proteinExistence type="predicted"/>
<protein>
    <recommendedName>
        <fullName evidence="1">DUF218 domain-containing protein</fullName>
    </recommendedName>
</protein>
<dbReference type="CDD" id="cd06259">
    <property type="entry name" value="YdcF-like"/>
    <property type="match status" value="1"/>
</dbReference>
<dbReference type="Pfam" id="PF02698">
    <property type="entry name" value="DUF218"/>
    <property type="match status" value="1"/>
</dbReference>
<dbReference type="RefSeq" id="WP_016874282.1">
    <property type="nucleotide sequence ID" value="NZ_AJLN01000116.1"/>
</dbReference>
<dbReference type="STRING" id="211165.GCA_000317285_05154"/>
<name>A0A433NRE3_CHLFR</name>
<comment type="caution">
    <text evidence="2">The sequence shown here is derived from an EMBL/GenBank/DDBJ whole genome shotgun (WGS) entry which is preliminary data.</text>
</comment>
<accession>A0A433NRE3</accession>
<dbReference type="InterPro" id="IPR051599">
    <property type="entry name" value="Cell_Envelope_Assoc"/>
</dbReference>
<dbReference type="PANTHER" id="PTHR30336:SF20">
    <property type="entry name" value="DUF218 DOMAIN-CONTAINING PROTEIN"/>
    <property type="match status" value="1"/>
</dbReference>
<dbReference type="EMBL" id="RSCJ01000001">
    <property type="protein sequence ID" value="RUR86802.1"/>
    <property type="molecule type" value="Genomic_DNA"/>
</dbReference>
<keyword evidence="3" id="KW-1185">Reference proteome</keyword>
<evidence type="ECO:0000313" key="2">
    <source>
        <dbReference type="EMBL" id="RUR86802.1"/>
    </source>
</evidence>
<evidence type="ECO:0000259" key="1">
    <source>
        <dbReference type="Pfam" id="PF02698"/>
    </source>
</evidence>
<dbReference type="GO" id="GO:0005886">
    <property type="term" value="C:plasma membrane"/>
    <property type="evidence" value="ECO:0007669"/>
    <property type="project" value="TreeGrafter"/>
</dbReference>
<dbReference type="Proteomes" id="UP000268857">
    <property type="component" value="Unassembled WGS sequence"/>
</dbReference>
<dbReference type="AlphaFoldDB" id="A0A433NRE3"/>
<dbReference type="InterPro" id="IPR003848">
    <property type="entry name" value="DUF218"/>
</dbReference>
<feature type="domain" description="DUF218" evidence="1">
    <location>
        <begin position="42"/>
        <end position="156"/>
    </location>
</feature>
<organism evidence="2 3">
    <name type="scientific">Chlorogloeopsis fritschii PCC 6912</name>
    <dbReference type="NCBI Taxonomy" id="211165"/>
    <lineage>
        <taxon>Bacteria</taxon>
        <taxon>Bacillati</taxon>
        <taxon>Cyanobacteriota</taxon>
        <taxon>Cyanophyceae</taxon>
        <taxon>Nostocales</taxon>
        <taxon>Chlorogloeopsidaceae</taxon>
        <taxon>Chlorogloeopsis</taxon>
    </lineage>
</organism>
<reference evidence="2 3" key="1">
    <citation type="journal article" date="2019" name="Genome Biol. Evol.">
        <title>Day and night: Metabolic profiles and evolutionary relationships of six axenic non-marine cyanobacteria.</title>
        <authorList>
            <person name="Will S.E."/>
            <person name="Henke P."/>
            <person name="Boedeker C."/>
            <person name="Huang S."/>
            <person name="Brinkmann H."/>
            <person name="Rohde M."/>
            <person name="Jarek M."/>
            <person name="Friedl T."/>
            <person name="Seufert S."/>
            <person name="Schumacher M."/>
            <person name="Overmann J."/>
            <person name="Neumann-Schaal M."/>
            <person name="Petersen J."/>
        </authorList>
    </citation>
    <scope>NUCLEOTIDE SEQUENCE [LARGE SCALE GENOMIC DNA]</scope>
    <source>
        <strain evidence="2 3">PCC 6912</strain>
    </source>
</reference>